<dbReference type="Gene3D" id="3.40.630.30">
    <property type="match status" value="1"/>
</dbReference>
<dbReference type="SUPFAM" id="SSF55729">
    <property type="entry name" value="Acyl-CoA N-acyltransferases (Nat)"/>
    <property type="match status" value="1"/>
</dbReference>
<dbReference type="RefSeq" id="WP_279674479.1">
    <property type="nucleotide sequence ID" value="NZ_CP122566.1"/>
</dbReference>
<accession>A0AAJ6DBF0</accession>
<proteinExistence type="predicted"/>
<dbReference type="Proteomes" id="UP001224674">
    <property type="component" value="Chromosome"/>
</dbReference>
<evidence type="ECO:0000259" key="1">
    <source>
        <dbReference type="Pfam" id="PF00583"/>
    </source>
</evidence>
<dbReference type="AlphaFoldDB" id="A0AAJ6DBF0"/>
<feature type="domain" description="N-acetyltransferase" evidence="1">
    <location>
        <begin position="116"/>
        <end position="152"/>
    </location>
</feature>
<keyword evidence="3" id="KW-1185">Reference proteome</keyword>
<protein>
    <recommendedName>
        <fullName evidence="1">N-acetyltransferase domain-containing protein</fullName>
    </recommendedName>
</protein>
<reference evidence="2 3" key="1">
    <citation type="submission" date="2023-03" db="EMBL/GenBank/DDBJ databases">
        <title>Complete genome sequences of several Auritidibacter ignavus strains isolated from ear infections.</title>
        <authorList>
            <person name="Baehr T."/>
            <person name="Baumhoegger A.M."/>
        </authorList>
    </citation>
    <scope>NUCLEOTIDE SEQUENCE [LARGE SCALE GENOMIC DNA]</scope>
    <source>
        <strain evidence="2 3">BABAE-6</strain>
    </source>
</reference>
<sequence>MKRFLRRSSRTETGARYYVRSAAEADVERVIPVKLAVWEEIYTPVLGAAFIAKAHASAEGQVVFWRRRARATADDPRLFLAEDLRDRVQGVATVDELADTTRTWCQRLADQGELPELDENPGAWPVREVRGVYVLAESRRRGLGTALVQTALGPRPSVARVWRDHEFFRALGYRPVGEPVTVTDGDWAGMTEQLMVRGADG</sequence>
<dbReference type="Pfam" id="PF00583">
    <property type="entry name" value="Acetyltransf_1"/>
    <property type="match status" value="1"/>
</dbReference>
<gene>
    <name evidence="2" type="ORF">QDX21_08320</name>
</gene>
<name>A0AAJ6DBF0_9MICC</name>
<dbReference type="InterPro" id="IPR016181">
    <property type="entry name" value="Acyl_CoA_acyltransferase"/>
</dbReference>
<evidence type="ECO:0000313" key="3">
    <source>
        <dbReference type="Proteomes" id="UP001224674"/>
    </source>
</evidence>
<evidence type="ECO:0000313" key="2">
    <source>
        <dbReference type="EMBL" id="WGH92324.1"/>
    </source>
</evidence>
<dbReference type="InterPro" id="IPR000182">
    <property type="entry name" value="GNAT_dom"/>
</dbReference>
<organism evidence="2 3">
    <name type="scientific">Auritidibacter ignavus</name>
    <dbReference type="NCBI Taxonomy" id="678932"/>
    <lineage>
        <taxon>Bacteria</taxon>
        <taxon>Bacillati</taxon>
        <taxon>Actinomycetota</taxon>
        <taxon>Actinomycetes</taxon>
        <taxon>Micrococcales</taxon>
        <taxon>Micrococcaceae</taxon>
        <taxon>Auritidibacter</taxon>
    </lineage>
</organism>
<dbReference type="EMBL" id="CP122566">
    <property type="protein sequence ID" value="WGH92324.1"/>
    <property type="molecule type" value="Genomic_DNA"/>
</dbReference>
<dbReference type="GO" id="GO:0016747">
    <property type="term" value="F:acyltransferase activity, transferring groups other than amino-acyl groups"/>
    <property type="evidence" value="ECO:0007669"/>
    <property type="project" value="InterPro"/>
</dbReference>